<gene>
    <name evidence="3" type="ORF">DC487_02985</name>
</gene>
<evidence type="ECO:0000313" key="4">
    <source>
        <dbReference type="Proteomes" id="UP000245627"/>
    </source>
</evidence>
<sequence>MPTIIDFNKAVIEFYLQKKADNDLNELQSISPAKLKDLLLSKLASGELQKDIPSLEKIFNNAKKFENLTRAIMNESIDKFRPIQYFIQGKTTVPTDDTIILLSIFIDFQPRPYAAWREKGFDEDETVISDGDRDKEADGELETDENPPTTKGSNKTEMPPTENPETPPPVRVNWKLKDKKSLSIMAGALVLTILMAFYSWPHKQCMYWDGEKYIAIYCDEADYQLQCLALDNEKLENFKRITRKDTLTKDHVNKVWYSKIDTEVEFFTCPGLHPVHPHRSLKAATLRIIEKYAIGKVNNEKGAVD</sequence>
<accession>A0A2T8HMR4</accession>
<feature type="region of interest" description="Disordered" evidence="1">
    <location>
        <begin position="124"/>
        <end position="170"/>
    </location>
</feature>
<name>A0A2T8HMR4_9SPHI</name>
<evidence type="ECO:0000313" key="3">
    <source>
        <dbReference type="EMBL" id="PVH26592.1"/>
    </source>
</evidence>
<keyword evidence="2" id="KW-1133">Transmembrane helix</keyword>
<protein>
    <submittedName>
        <fullName evidence="3">Uncharacterized protein</fullName>
    </submittedName>
</protein>
<dbReference type="Proteomes" id="UP000245627">
    <property type="component" value="Unassembled WGS sequence"/>
</dbReference>
<evidence type="ECO:0000256" key="2">
    <source>
        <dbReference type="SAM" id="Phobius"/>
    </source>
</evidence>
<evidence type="ECO:0000256" key="1">
    <source>
        <dbReference type="SAM" id="MobiDB-lite"/>
    </source>
</evidence>
<keyword evidence="4" id="KW-1185">Reference proteome</keyword>
<feature type="compositionally biased region" description="Polar residues" evidence="1">
    <location>
        <begin position="146"/>
        <end position="155"/>
    </location>
</feature>
<feature type="compositionally biased region" description="Pro residues" evidence="1">
    <location>
        <begin position="161"/>
        <end position="170"/>
    </location>
</feature>
<feature type="transmembrane region" description="Helical" evidence="2">
    <location>
        <begin position="181"/>
        <end position="200"/>
    </location>
</feature>
<dbReference type="EMBL" id="QDKG01000001">
    <property type="protein sequence ID" value="PVH26592.1"/>
    <property type="molecule type" value="Genomic_DNA"/>
</dbReference>
<comment type="caution">
    <text evidence="3">The sequence shown here is derived from an EMBL/GenBank/DDBJ whole genome shotgun (WGS) entry which is preliminary data.</text>
</comment>
<keyword evidence="2" id="KW-0812">Transmembrane</keyword>
<keyword evidence="2" id="KW-0472">Membrane</keyword>
<dbReference type="AlphaFoldDB" id="A0A2T8HMR4"/>
<dbReference type="OrthoDB" id="1340494at2"/>
<proteinExistence type="predicted"/>
<reference evidence="3 4" key="1">
    <citation type="submission" date="2018-04" db="EMBL/GenBank/DDBJ databases">
        <title>Sphingobacterium cortibacter sp. nov.</title>
        <authorList>
            <person name="Li Y."/>
        </authorList>
    </citation>
    <scope>NUCLEOTIDE SEQUENCE [LARGE SCALE GENOMIC DNA]</scope>
    <source>
        <strain evidence="3 4">2c-3</strain>
    </source>
</reference>
<organism evidence="3 4">
    <name type="scientific">Sphingobacterium corticibacter</name>
    <dbReference type="NCBI Taxonomy" id="2171749"/>
    <lineage>
        <taxon>Bacteria</taxon>
        <taxon>Pseudomonadati</taxon>
        <taxon>Bacteroidota</taxon>
        <taxon>Sphingobacteriia</taxon>
        <taxon>Sphingobacteriales</taxon>
        <taxon>Sphingobacteriaceae</taxon>
        <taxon>Sphingobacterium</taxon>
    </lineage>
</organism>
<dbReference type="RefSeq" id="WP_116774450.1">
    <property type="nucleotide sequence ID" value="NZ_QDKG01000001.1"/>
</dbReference>